<sequence>MDGRRHRATRRDHGGAASTLPDSPYHHCAGRPSRPTETDRKCAVASFTVAPHMCQNKYTQGRSKKISTERKEEEEEQTILDIFLIRSSPFWMSPSCRYLGAFGPFLYLALLLTTVLGFMAWTRSDEVLRTVRSSRAMTPTHQHYWLGGAGLIVDQQQSRDATPFEKRVKPNSPIALQWFGSPRGLLHSSNLA</sequence>
<keyword evidence="2" id="KW-0472">Membrane</keyword>
<keyword evidence="4" id="KW-1185">Reference proteome</keyword>
<feature type="compositionally biased region" description="Basic residues" evidence="1">
    <location>
        <begin position="1"/>
        <end position="10"/>
    </location>
</feature>
<dbReference type="EMBL" id="AGNL01045618">
    <property type="protein sequence ID" value="EJK48618.1"/>
    <property type="molecule type" value="Genomic_DNA"/>
</dbReference>
<accession>K0R5R0</accession>
<evidence type="ECO:0000313" key="4">
    <source>
        <dbReference type="Proteomes" id="UP000266841"/>
    </source>
</evidence>
<organism evidence="3 4">
    <name type="scientific">Thalassiosira oceanica</name>
    <name type="common">Marine diatom</name>
    <dbReference type="NCBI Taxonomy" id="159749"/>
    <lineage>
        <taxon>Eukaryota</taxon>
        <taxon>Sar</taxon>
        <taxon>Stramenopiles</taxon>
        <taxon>Ochrophyta</taxon>
        <taxon>Bacillariophyta</taxon>
        <taxon>Coscinodiscophyceae</taxon>
        <taxon>Thalassiosirophycidae</taxon>
        <taxon>Thalassiosirales</taxon>
        <taxon>Thalassiosiraceae</taxon>
        <taxon>Thalassiosira</taxon>
    </lineage>
</organism>
<name>K0R5R0_THAOC</name>
<comment type="caution">
    <text evidence="3">The sequence shown here is derived from an EMBL/GenBank/DDBJ whole genome shotgun (WGS) entry which is preliminary data.</text>
</comment>
<keyword evidence="2" id="KW-0812">Transmembrane</keyword>
<dbReference type="AlphaFoldDB" id="K0R5R0"/>
<evidence type="ECO:0000313" key="3">
    <source>
        <dbReference type="EMBL" id="EJK48618.1"/>
    </source>
</evidence>
<feature type="region of interest" description="Disordered" evidence="1">
    <location>
        <begin position="1"/>
        <end position="38"/>
    </location>
</feature>
<gene>
    <name evidence="3" type="ORF">THAOC_32570</name>
</gene>
<evidence type="ECO:0000256" key="2">
    <source>
        <dbReference type="SAM" id="Phobius"/>
    </source>
</evidence>
<feature type="transmembrane region" description="Helical" evidence="2">
    <location>
        <begin position="98"/>
        <end position="121"/>
    </location>
</feature>
<dbReference type="Proteomes" id="UP000266841">
    <property type="component" value="Unassembled WGS sequence"/>
</dbReference>
<keyword evidence="2" id="KW-1133">Transmembrane helix</keyword>
<reference evidence="3 4" key="1">
    <citation type="journal article" date="2012" name="Genome Biol.">
        <title>Genome and low-iron response of an oceanic diatom adapted to chronic iron limitation.</title>
        <authorList>
            <person name="Lommer M."/>
            <person name="Specht M."/>
            <person name="Roy A.S."/>
            <person name="Kraemer L."/>
            <person name="Andreson R."/>
            <person name="Gutowska M.A."/>
            <person name="Wolf J."/>
            <person name="Bergner S.V."/>
            <person name="Schilhabel M.B."/>
            <person name="Klostermeier U.C."/>
            <person name="Beiko R.G."/>
            <person name="Rosenstiel P."/>
            <person name="Hippler M."/>
            <person name="Laroche J."/>
        </authorList>
    </citation>
    <scope>NUCLEOTIDE SEQUENCE [LARGE SCALE GENOMIC DNA]</scope>
    <source>
        <strain evidence="3 4">CCMP1005</strain>
    </source>
</reference>
<proteinExistence type="predicted"/>
<protein>
    <submittedName>
        <fullName evidence="3">Uncharacterized protein</fullName>
    </submittedName>
</protein>
<evidence type="ECO:0000256" key="1">
    <source>
        <dbReference type="SAM" id="MobiDB-lite"/>
    </source>
</evidence>